<name>A0ABX6TRI6_9ABAC</name>
<protein>
    <submittedName>
        <fullName evidence="1">Uncharacterized protein</fullName>
    </submittedName>
</protein>
<dbReference type="Proteomes" id="UP000831439">
    <property type="component" value="Segment"/>
</dbReference>
<evidence type="ECO:0000313" key="1">
    <source>
        <dbReference type="EMBL" id="QNV47771.1"/>
    </source>
</evidence>
<sequence>MKCLDLSHIVDPHKIITHKYTPLCMLKLPPIFIFTFIENLHQKQRWNTH</sequence>
<organism evidence="1 2">
    <name type="scientific">Spodoptera eridania nucleopolyhedrovirus</name>
    <dbReference type="NCBI Taxonomy" id="2315721"/>
    <lineage>
        <taxon>Viruses</taxon>
        <taxon>Viruses incertae sedis</taxon>
        <taxon>Naldaviricetes</taxon>
        <taxon>Lefavirales</taxon>
        <taxon>Baculoviridae</taxon>
        <taxon>Alphabaculovirus</taxon>
        <taxon>Alphabaculovirus speridaniae</taxon>
    </lineage>
</organism>
<dbReference type="GeneID" id="80539026"/>
<proteinExistence type="predicted"/>
<reference evidence="1 2" key="1">
    <citation type="journal article" date="2020" name="Genomics">
        <title>Characterization of a novel alphabaculovirus isolated from the Southern armyworm, Spodoptera eridania (Cramer, 1782) (Lepidoptera: Noctuidae) and the evolution of odv-e66, a bacterium-acquired baculoviral chondroitinase gene.</title>
        <authorList>
            <person name="Rodrigues D.T."/>
            <person name="Peterson L."/>
            <person name="de Oliveira L.B."/>
            <person name="Sosa-Gomez D.R."/>
            <person name="Ribeiro B.M."/>
            <person name="Ardisson-Araujo D.M.P."/>
        </authorList>
    </citation>
    <scope>NUCLEOTIDE SEQUENCE [LARGE SCALE GENOMIC DNA]</scope>
    <source>
        <strain evidence="1">CNPSo-165</strain>
    </source>
</reference>
<dbReference type="RefSeq" id="YP_010800422.1">
    <property type="nucleotide sequence ID" value="NC_076869.1"/>
</dbReference>
<dbReference type="EMBL" id="MT040195">
    <property type="protein sequence ID" value="QNV47771.1"/>
    <property type="molecule type" value="Genomic_DNA"/>
</dbReference>
<accession>A0ABX6TRI6</accession>
<evidence type="ECO:0000313" key="2">
    <source>
        <dbReference type="Proteomes" id="UP000831439"/>
    </source>
</evidence>
<keyword evidence="2" id="KW-1185">Reference proteome</keyword>